<gene>
    <name evidence="1" type="ORF">KUCAC02_028153</name>
</gene>
<reference evidence="1" key="1">
    <citation type="submission" date="2022-05" db="EMBL/GenBank/DDBJ databases">
        <title>Chromosome-level genome of Chaenocephalus aceratus.</title>
        <authorList>
            <person name="Park H."/>
        </authorList>
    </citation>
    <scope>NUCLEOTIDE SEQUENCE</scope>
    <source>
        <strain evidence="1">KU_202001</strain>
    </source>
</reference>
<feature type="non-terminal residue" evidence="1">
    <location>
        <position position="1"/>
    </location>
</feature>
<evidence type="ECO:0000313" key="2">
    <source>
        <dbReference type="Proteomes" id="UP001057452"/>
    </source>
</evidence>
<dbReference type="EMBL" id="CM043793">
    <property type="protein sequence ID" value="KAI4820168.1"/>
    <property type="molecule type" value="Genomic_DNA"/>
</dbReference>
<evidence type="ECO:0000313" key="1">
    <source>
        <dbReference type="EMBL" id="KAI4820168.1"/>
    </source>
</evidence>
<accession>A0ACB9X137</accession>
<comment type="caution">
    <text evidence="1">The sequence shown here is derived from an EMBL/GenBank/DDBJ whole genome shotgun (WGS) entry which is preliminary data.</text>
</comment>
<proteinExistence type="predicted"/>
<dbReference type="Proteomes" id="UP001057452">
    <property type="component" value="Chromosome 9"/>
</dbReference>
<protein>
    <submittedName>
        <fullName evidence="1">Uncharacterized protein</fullName>
    </submittedName>
</protein>
<sequence length="216" mass="24116">KKELYADASPLEDQQFLVYGSCLLKLLAICSVYFPTCRVQLKRVIGSMVVFEQLCAHGHSNVWDSQPCYGTMPAGNLQIASAILFGGNSSVKILNLFRYMNIPAISLRTYSLLQTSYLIPAVENVWKRKQQHHLAALKDQPAKLGGDAYVQELMGEVVELRNTYPSYKKAGALRSNRQVPPPIASAFVKPNKLVVVVVQRSRSRFNKSVIDKENDA</sequence>
<organism evidence="1 2">
    <name type="scientific">Chaenocephalus aceratus</name>
    <name type="common">Blackfin icefish</name>
    <name type="synonym">Chaenichthys aceratus</name>
    <dbReference type="NCBI Taxonomy" id="36190"/>
    <lineage>
        <taxon>Eukaryota</taxon>
        <taxon>Metazoa</taxon>
        <taxon>Chordata</taxon>
        <taxon>Craniata</taxon>
        <taxon>Vertebrata</taxon>
        <taxon>Euteleostomi</taxon>
        <taxon>Actinopterygii</taxon>
        <taxon>Neopterygii</taxon>
        <taxon>Teleostei</taxon>
        <taxon>Neoteleostei</taxon>
        <taxon>Acanthomorphata</taxon>
        <taxon>Eupercaria</taxon>
        <taxon>Perciformes</taxon>
        <taxon>Notothenioidei</taxon>
        <taxon>Channichthyidae</taxon>
        <taxon>Chaenocephalus</taxon>
    </lineage>
</organism>
<keyword evidence="2" id="KW-1185">Reference proteome</keyword>
<name>A0ACB9X137_CHAAC</name>